<dbReference type="Proteomes" id="UP001207742">
    <property type="component" value="Unassembled WGS sequence"/>
</dbReference>
<name>A0ABT3IPB3_9BACT</name>
<keyword evidence="2" id="KW-1185">Reference proteome</keyword>
<dbReference type="EMBL" id="JAPDNS010000002">
    <property type="protein sequence ID" value="MCW3485812.1"/>
    <property type="molecule type" value="Genomic_DNA"/>
</dbReference>
<comment type="caution">
    <text evidence="1">The sequence shown here is derived from an EMBL/GenBank/DDBJ whole genome shotgun (WGS) entry which is preliminary data.</text>
</comment>
<gene>
    <name evidence="1" type="ORF">OL497_18040</name>
</gene>
<reference evidence="1 2" key="1">
    <citation type="submission" date="2022-10" db="EMBL/GenBank/DDBJ databases">
        <title>Chitinophaga nivalis PC15 sp. nov., isolated from Pyeongchang county, South Korea.</title>
        <authorList>
            <person name="Trinh H.N."/>
        </authorList>
    </citation>
    <scope>NUCLEOTIDE SEQUENCE [LARGE SCALE GENOMIC DNA]</scope>
    <source>
        <strain evidence="1 2">PC14</strain>
    </source>
</reference>
<evidence type="ECO:0000313" key="1">
    <source>
        <dbReference type="EMBL" id="MCW3485812.1"/>
    </source>
</evidence>
<dbReference type="Pfam" id="PF12640">
    <property type="entry name" value="UPF0489"/>
    <property type="match status" value="1"/>
</dbReference>
<evidence type="ECO:0000313" key="2">
    <source>
        <dbReference type="Proteomes" id="UP001207742"/>
    </source>
</evidence>
<dbReference type="PANTHER" id="PTHR13225">
    <property type="entry name" value="MISEXPRESSION SUPPRESSOR OF RAS 6"/>
    <property type="match status" value="1"/>
</dbReference>
<dbReference type="InterPro" id="IPR024131">
    <property type="entry name" value="UPF0489"/>
</dbReference>
<proteinExistence type="predicted"/>
<dbReference type="PANTHER" id="PTHR13225:SF3">
    <property type="entry name" value="UPF0489 PROTEIN C5ORF22"/>
    <property type="match status" value="1"/>
</dbReference>
<accession>A0ABT3IPB3</accession>
<organism evidence="1 2">
    <name type="scientific">Chitinophaga nivalis</name>
    <dbReference type="NCBI Taxonomy" id="2991709"/>
    <lineage>
        <taxon>Bacteria</taxon>
        <taxon>Pseudomonadati</taxon>
        <taxon>Bacteroidota</taxon>
        <taxon>Chitinophagia</taxon>
        <taxon>Chitinophagales</taxon>
        <taxon>Chitinophagaceae</taxon>
        <taxon>Chitinophaga</taxon>
    </lineage>
</organism>
<dbReference type="RefSeq" id="WP_264732620.1">
    <property type="nucleotide sequence ID" value="NZ_JAPDNR010000001.1"/>
</dbReference>
<protein>
    <submittedName>
        <fullName evidence="1">UPF0489 family protein</fullName>
    </submittedName>
</protein>
<sequence>MSTPLFIVEEHHEAFIAWAYAFQQGIISGPCQLLHFDDHSDLNTPVFHTSINHLLQQPLQAIRELVYDEMRIDTFILPAAYLGLISDVVWIRQDMPMPLDTLMYIRSFNGDGKKITAGKINPGNNTPGLQLMQYAKIATPGFDTYAIKPNTDILLDIDLDYFSCQEDPYSNNEVIIEITASEYHDFIGNKYHYLRYLVNSIKAVQKNDDFFYIINHFPDSYPSNREVTAVEITKRIDLFAESLQAKGIRPTMITVCKSGHSGFTPPHQVDSILQQVLDKLNGLYDVQLTDVIHTPHPTC</sequence>